<evidence type="ECO:0000313" key="3">
    <source>
        <dbReference type="Proteomes" id="UP001500840"/>
    </source>
</evidence>
<evidence type="ECO:0008006" key="4">
    <source>
        <dbReference type="Google" id="ProtNLM"/>
    </source>
</evidence>
<evidence type="ECO:0000256" key="1">
    <source>
        <dbReference type="SAM" id="Phobius"/>
    </source>
</evidence>
<feature type="transmembrane region" description="Helical" evidence="1">
    <location>
        <begin position="7"/>
        <end position="26"/>
    </location>
</feature>
<dbReference type="EMBL" id="BAABGA010000120">
    <property type="protein sequence ID" value="GAA4471940.1"/>
    <property type="molecule type" value="Genomic_DNA"/>
</dbReference>
<dbReference type="InterPro" id="IPR027558">
    <property type="entry name" value="Pre_pil_HX9DG_C"/>
</dbReference>
<keyword evidence="1" id="KW-0812">Transmembrane</keyword>
<evidence type="ECO:0000313" key="2">
    <source>
        <dbReference type="EMBL" id="GAA4471940.1"/>
    </source>
</evidence>
<dbReference type="NCBIfam" id="TIGR04294">
    <property type="entry name" value="pre_pil_HX9DG"/>
    <property type="match status" value="1"/>
</dbReference>
<reference evidence="3" key="1">
    <citation type="journal article" date="2019" name="Int. J. Syst. Evol. Microbiol.">
        <title>The Global Catalogue of Microorganisms (GCM) 10K type strain sequencing project: providing services to taxonomists for standard genome sequencing and annotation.</title>
        <authorList>
            <consortium name="The Broad Institute Genomics Platform"/>
            <consortium name="The Broad Institute Genome Sequencing Center for Infectious Disease"/>
            <person name="Wu L."/>
            <person name="Ma J."/>
        </authorList>
    </citation>
    <scope>NUCLEOTIDE SEQUENCE [LARGE SCALE GENOMIC DNA]</scope>
    <source>
        <strain evidence="3">JCM 17759</strain>
    </source>
</reference>
<feature type="transmembrane region" description="Helical" evidence="1">
    <location>
        <begin position="56"/>
        <end position="78"/>
    </location>
</feature>
<organism evidence="2 3">
    <name type="scientific">Novipirellula rosea</name>
    <dbReference type="NCBI Taxonomy" id="1031540"/>
    <lineage>
        <taxon>Bacteria</taxon>
        <taxon>Pseudomonadati</taxon>
        <taxon>Planctomycetota</taxon>
        <taxon>Planctomycetia</taxon>
        <taxon>Pirellulales</taxon>
        <taxon>Pirellulaceae</taxon>
        <taxon>Novipirellula</taxon>
    </lineage>
</organism>
<accession>A0ABP8NU47</accession>
<proteinExistence type="predicted"/>
<gene>
    <name evidence="2" type="ORF">GCM10023156_67380</name>
</gene>
<keyword evidence="1" id="KW-0472">Membrane</keyword>
<keyword evidence="1" id="KW-1133">Transmembrane helix</keyword>
<sequence>MSWNRNGAAWLAGAVAVVVLASLLLVPTDLLNSLLTGWFFFIGRVAPQVQFHSGGVAVFAVSFAISVACAHYLLSWFISQANAKRPAHALIQWRLKSSIAIVILCMLLFIVGIATTGIAHQIGWLVTSPEPIFISKTQTPHDSELSTYRPNTVEPDERQNWLYHIRAYANYGIPEIDPSLPWNSSNNADAFRTVMPDAICPSQGNPIWSPDGFGLAHNAANPAVFAVTTPHRFKDFDSLGETIVLGEVNAAFVPWADPDNVRSFQLGIRKNWENSERGQVGYGSTHLSGANMLMGDGSIRFIDDHIDARVLEQLGKAKK</sequence>
<dbReference type="RefSeq" id="WP_345328036.1">
    <property type="nucleotide sequence ID" value="NZ_BAABGA010000120.1"/>
</dbReference>
<protein>
    <recommendedName>
        <fullName evidence="4">DUF1559 domain-containing protein</fullName>
    </recommendedName>
</protein>
<dbReference type="Proteomes" id="UP001500840">
    <property type="component" value="Unassembled WGS sequence"/>
</dbReference>
<feature type="transmembrane region" description="Helical" evidence="1">
    <location>
        <begin position="99"/>
        <end position="126"/>
    </location>
</feature>
<comment type="caution">
    <text evidence="2">The sequence shown here is derived from an EMBL/GenBank/DDBJ whole genome shotgun (WGS) entry which is preliminary data.</text>
</comment>
<keyword evidence="3" id="KW-1185">Reference proteome</keyword>
<name>A0ABP8NU47_9BACT</name>